<dbReference type="EMBL" id="VOSK01000276">
    <property type="protein sequence ID" value="MPR29837.1"/>
    <property type="molecule type" value="Genomic_DNA"/>
</dbReference>
<organism evidence="2 3">
    <name type="scientific">Microvirga tunisiensis</name>
    <dbReference type="NCBI Taxonomy" id="2108360"/>
    <lineage>
        <taxon>Bacteria</taxon>
        <taxon>Pseudomonadati</taxon>
        <taxon>Pseudomonadota</taxon>
        <taxon>Alphaproteobacteria</taxon>
        <taxon>Hyphomicrobiales</taxon>
        <taxon>Methylobacteriaceae</taxon>
        <taxon>Microvirga</taxon>
    </lineage>
</organism>
<name>A0A5N7MS72_9HYPH</name>
<accession>A0A5N7MS72</accession>
<proteinExistence type="predicted"/>
<comment type="caution">
    <text evidence="2">The sequence shown here is derived from an EMBL/GenBank/DDBJ whole genome shotgun (WGS) entry which is preliminary data.</text>
</comment>
<reference evidence="2 3" key="1">
    <citation type="journal article" date="2019" name="Syst. Appl. Microbiol.">
        <title>Microvirga tunisiensis sp. nov., a root nodule symbiotic bacterium isolated from Lupinus micranthus and L. luteus grown in Northern Tunisia.</title>
        <authorList>
            <person name="Msaddak A."/>
            <person name="Rejili M."/>
            <person name="Duran D."/>
            <person name="Mars M."/>
            <person name="Palacios J.M."/>
            <person name="Ruiz-Argueso T."/>
            <person name="Rey L."/>
            <person name="Imperial J."/>
        </authorList>
    </citation>
    <scope>NUCLEOTIDE SEQUENCE [LARGE SCALE GENOMIC DNA]</scope>
    <source>
        <strain evidence="2 3">Lmie10</strain>
    </source>
</reference>
<keyword evidence="1" id="KW-0175">Coiled coil</keyword>
<evidence type="ECO:0000313" key="2">
    <source>
        <dbReference type="EMBL" id="MPR29837.1"/>
    </source>
</evidence>
<dbReference type="AlphaFoldDB" id="A0A5N7MS72"/>
<keyword evidence="3" id="KW-1185">Reference proteome</keyword>
<protein>
    <submittedName>
        <fullName evidence="2">Uncharacterized protein</fullName>
    </submittedName>
</protein>
<feature type="coiled-coil region" evidence="1">
    <location>
        <begin position="2"/>
        <end position="29"/>
    </location>
</feature>
<gene>
    <name evidence="2" type="ORF">FS320_33420</name>
</gene>
<evidence type="ECO:0000256" key="1">
    <source>
        <dbReference type="SAM" id="Coils"/>
    </source>
</evidence>
<evidence type="ECO:0000313" key="3">
    <source>
        <dbReference type="Proteomes" id="UP000403266"/>
    </source>
</evidence>
<dbReference type="RefSeq" id="WP_152716715.1">
    <property type="nucleotide sequence ID" value="NZ_VOSJ01000290.1"/>
</dbReference>
<dbReference type="Proteomes" id="UP000403266">
    <property type="component" value="Unassembled WGS sequence"/>
</dbReference>
<sequence>MSKAIIEAILALKKRVDALEDENKALVDLNEKNISTFNENLKVIAERFEGIETKLTAISAPTVVDADGVVTEVTGALVKEFDDLKAVITGEVNTLKTWFHQHLDDHNVNGGMPKMLTGVALHEAMQSLGGMS</sequence>